<dbReference type="InterPro" id="IPR036412">
    <property type="entry name" value="HAD-like_sf"/>
</dbReference>
<dbReference type="Gene3D" id="3.40.50.1000">
    <property type="entry name" value="HAD superfamily/HAD-like"/>
    <property type="match status" value="1"/>
</dbReference>
<protein>
    <submittedName>
        <fullName evidence="1">Uncharacterized protein</fullName>
    </submittedName>
</protein>
<dbReference type="GO" id="GO:0016791">
    <property type="term" value="F:phosphatase activity"/>
    <property type="evidence" value="ECO:0007669"/>
    <property type="project" value="TreeGrafter"/>
</dbReference>
<dbReference type="InterPro" id="IPR006379">
    <property type="entry name" value="HAD-SF_hydro_IIB"/>
</dbReference>
<dbReference type="AlphaFoldDB" id="A0A8J6CAN8"/>
<evidence type="ECO:0000313" key="1">
    <source>
        <dbReference type="EMBL" id="KAG8465714.1"/>
    </source>
</evidence>
<dbReference type="OMA" id="QVIFQAM"/>
<proteinExistence type="predicted"/>
<dbReference type="Gene3D" id="3.30.1240.10">
    <property type="match status" value="1"/>
</dbReference>
<keyword evidence="2" id="KW-1185">Reference proteome</keyword>
<accession>A0A8J6CAN8</accession>
<comment type="caution">
    <text evidence="1">The sequence shown here is derived from an EMBL/GenBank/DDBJ whole genome shotgun (WGS) entry which is preliminary data.</text>
</comment>
<gene>
    <name evidence="1" type="ORF">KFE25_005284</name>
</gene>
<dbReference type="PANTHER" id="PTHR10000">
    <property type="entry name" value="PHOSPHOSERINE PHOSPHATASE"/>
    <property type="match status" value="1"/>
</dbReference>
<dbReference type="Proteomes" id="UP000751190">
    <property type="component" value="Unassembled WGS sequence"/>
</dbReference>
<evidence type="ECO:0000313" key="2">
    <source>
        <dbReference type="Proteomes" id="UP000751190"/>
    </source>
</evidence>
<dbReference type="GO" id="GO:0005829">
    <property type="term" value="C:cytosol"/>
    <property type="evidence" value="ECO:0007669"/>
    <property type="project" value="TreeGrafter"/>
</dbReference>
<dbReference type="NCBIfam" id="TIGR01484">
    <property type="entry name" value="HAD-SF-IIB"/>
    <property type="match status" value="1"/>
</dbReference>
<dbReference type="GO" id="GO:0000287">
    <property type="term" value="F:magnesium ion binding"/>
    <property type="evidence" value="ECO:0007669"/>
    <property type="project" value="TreeGrafter"/>
</dbReference>
<dbReference type="Pfam" id="PF08282">
    <property type="entry name" value="Hydrolase_3"/>
    <property type="match status" value="1"/>
</dbReference>
<dbReference type="OrthoDB" id="27226at2759"/>
<dbReference type="SUPFAM" id="SSF56784">
    <property type="entry name" value="HAD-like"/>
    <property type="match status" value="1"/>
</dbReference>
<dbReference type="PANTHER" id="PTHR10000:SF8">
    <property type="entry name" value="HAD SUPERFAMILY HYDROLASE-LIKE, TYPE 3"/>
    <property type="match status" value="1"/>
</dbReference>
<dbReference type="InterPro" id="IPR023214">
    <property type="entry name" value="HAD_sf"/>
</dbReference>
<sequence length="321" mass="32565">MLAALAHSGSSTRRALSHAARMSVLVRADGSPASLLSRLPRVIFTDCDGTLLGPDHRLSRRSRAALRALADAGVRVVPATGRARSGAWTEHVLTEPALRNGCPGIYLNGCSAFDESGGEATVALEPAAARAAVAFGAARRELATTVVYVGGEALVDVDDELTAKLAAVGDSPLRRVPSLAAALEADAVASAAAKVLLLCADDEATAAELRAAVAPAIAGRGAELTRALSWCLEVKPAGVCKATAAAALLRAWGLEPADALALGDGENDVSLLRLCGASVAMGNGCSHAKEAALFLAPSNADDGFAAAIEALVLGHARMPQK</sequence>
<organism evidence="1 2">
    <name type="scientific">Diacronema lutheri</name>
    <name type="common">Unicellular marine alga</name>
    <name type="synonym">Monochrysis lutheri</name>
    <dbReference type="NCBI Taxonomy" id="2081491"/>
    <lineage>
        <taxon>Eukaryota</taxon>
        <taxon>Haptista</taxon>
        <taxon>Haptophyta</taxon>
        <taxon>Pavlovophyceae</taxon>
        <taxon>Pavlovales</taxon>
        <taxon>Pavlovaceae</taxon>
        <taxon>Diacronema</taxon>
    </lineage>
</organism>
<reference evidence="1" key="1">
    <citation type="submission" date="2021-05" db="EMBL/GenBank/DDBJ databases">
        <title>The genome of the haptophyte Pavlova lutheri (Diacronema luteri, Pavlovales) - a model for lipid biosynthesis in eukaryotic algae.</title>
        <authorList>
            <person name="Hulatt C.J."/>
            <person name="Posewitz M.C."/>
        </authorList>
    </citation>
    <scope>NUCLEOTIDE SEQUENCE</scope>
    <source>
        <strain evidence="1">NIVA-4/92</strain>
    </source>
</reference>
<dbReference type="EMBL" id="JAGTXO010000009">
    <property type="protein sequence ID" value="KAG8465714.1"/>
    <property type="molecule type" value="Genomic_DNA"/>
</dbReference>
<name>A0A8J6CAN8_DIALT</name>